<reference evidence="2 3" key="1">
    <citation type="journal article" date="2018" name="Nat. Biotechnol.">
        <title>A standardized bacterial taxonomy based on genome phylogeny substantially revises the tree of life.</title>
        <authorList>
            <person name="Parks D.H."/>
            <person name="Chuvochina M."/>
            <person name="Waite D.W."/>
            <person name="Rinke C."/>
            <person name="Skarshewski A."/>
            <person name="Chaumeil P.A."/>
            <person name="Hugenholtz P."/>
        </authorList>
    </citation>
    <scope>NUCLEOTIDE SEQUENCE [LARGE SCALE GENOMIC DNA]</scope>
    <source>
        <strain evidence="2">UBA10707</strain>
    </source>
</reference>
<accession>A0A356LLT2</accession>
<dbReference type="Proteomes" id="UP000264036">
    <property type="component" value="Unassembled WGS sequence"/>
</dbReference>
<proteinExistence type="predicted"/>
<protein>
    <submittedName>
        <fullName evidence="2">Enoyl-CoA hydratase</fullName>
    </submittedName>
</protein>
<evidence type="ECO:0000313" key="3">
    <source>
        <dbReference type="Proteomes" id="UP000264036"/>
    </source>
</evidence>
<dbReference type="InterPro" id="IPR039375">
    <property type="entry name" value="NodN-like"/>
</dbReference>
<evidence type="ECO:0000259" key="1">
    <source>
        <dbReference type="Pfam" id="PF01575"/>
    </source>
</evidence>
<dbReference type="PANTHER" id="PTHR42993">
    <property type="entry name" value="MAOC-LIKE DEHYDRATASE DOMAIN-CONTAINING PROTEIN"/>
    <property type="match status" value="1"/>
</dbReference>
<dbReference type="Pfam" id="PF01575">
    <property type="entry name" value="MaoC_dehydratas"/>
    <property type="match status" value="1"/>
</dbReference>
<dbReference type="InterPro" id="IPR029069">
    <property type="entry name" value="HotDog_dom_sf"/>
</dbReference>
<dbReference type="EMBL" id="DOEK01000040">
    <property type="protein sequence ID" value="HBP31541.1"/>
    <property type="molecule type" value="Genomic_DNA"/>
</dbReference>
<sequence>MLLVDTPAELATHCGQSLGTSQWFTVTQDQIDHYARLTGDDHWVHVDVDRAQREMPEGKTIAHGFFILSLIPVMARDIFKISRRGKGLNYGLNHLRFVSPVPVGSQVRLQQTLEDAQPKNGGTLFTFSNTFEIKGETRPALVATMLLLIYDN</sequence>
<name>A0A356LLT2_9BURK</name>
<evidence type="ECO:0000313" key="2">
    <source>
        <dbReference type="EMBL" id="HBP31541.1"/>
    </source>
</evidence>
<comment type="caution">
    <text evidence="2">The sequence shown here is derived from an EMBL/GenBank/DDBJ whole genome shotgun (WGS) entry which is preliminary data.</text>
</comment>
<organism evidence="2 3">
    <name type="scientific">Advenella kashmirensis</name>
    <dbReference type="NCBI Taxonomy" id="310575"/>
    <lineage>
        <taxon>Bacteria</taxon>
        <taxon>Pseudomonadati</taxon>
        <taxon>Pseudomonadota</taxon>
        <taxon>Betaproteobacteria</taxon>
        <taxon>Burkholderiales</taxon>
        <taxon>Alcaligenaceae</taxon>
    </lineage>
</organism>
<dbReference type="CDD" id="cd03450">
    <property type="entry name" value="NodN"/>
    <property type="match status" value="1"/>
</dbReference>
<dbReference type="InterPro" id="IPR002539">
    <property type="entry name" value="MaoC-like_dom"/>
</dbReference>
<dbReference type="AlphaFoldDB" id="A0A356LLT2"/>
<gene>
    <name evidence="2" type="ORF">DD666_19290</name>
</gene>
<dbReference type="PANTHER" id="PTHR42993:SF1">
    <property type="entry name" value="MAOC-LIKE DEHYDRATASE DOMAIN-CONTAINING PROTEIN"/>
    <property type="match status" value="1"/>
</dbReference>
<feature type="domain" description="MaoC-like" evidence="1">
    <location>
        <begin position="12"/>
        <end position="119"/>
    </location>
</feature>
<dbReference type="SUPFAM" id="SSF54637">
    <property type="entry name" value="Thioesterase/thiol ester dehydrase-isomerase"/>
    <property type="match status" value="1"/>
</dbReference>
<dbReference type="Gene3D" id="3.10.129.10">
    <property type="entry name" value="Hotdog Thioesterase"/>
    <property type="match status" value="1"/>
</dbReference>